<dbReference type="GO" id="GO:0000155">
    <property type="term" value="F:phosphorelay sensor kinase activity"/>
    <property type="evidence" value="ECO:0007669"/>
    <property type="project" value="InterPro"/>
</dbReference>
<keyword evidence="4 10" id="KW-0808">Transferase</keyword>
<evidence type="ECO:0000259" key="8">
    <source>
        <dbReference type="PROSITE" id="PS50112"/>
    </source>
</evidence>
<feature type="domain" description="PAC" evidence="9">
    <location>
        <begin position="230"/>
        <end position="282"/>
    </location>
</feature>
<evidence type="ECO:0000256" key="1">
    <source>
        <dbReference type="ARBA" id="ARBA00000085"/>
    </source>
</evidence>
<evidence type="ECO:0000313" key="10">
    <source>
        <dbReference type="EMBL" id="SLM31097.1"/>
    </source>
</evidence>
<dbReference type="PANTHER" id="PTHR43304:SF1">
    <property type="entry name" value="PAC DOMAIN-CONTAINING PROTEIN"/>
    <property type="match status" value="1"/>
</dbReference>
<dbReference type="InterPro" id="IPR000014">
    <property type="entry name" value="PAS"/>
</dbReference>
<reference evidence="10 11" key="1">
    <citation type="submission" date="2017-03" db="EMBL/GenBank/DDBJ databases">
        <authorList>
            <person name="Afonso C.L."/>
            <person name="Miller P.J."/>
            <person name="Scott M.A."/>
            <person name="Spackman E."/>
            <person name="Goraichik I."/>
            <person name="Dimitrov K.M."/>
            <person name="Suarez D.L."/>
            <person name="Swayne D.E."/>
        </authorList>
    </citation>
    <scope>NUCLEOTIDE SEQUENCE [LARGE SCALE GENOMIC DNA]</scope>
    <source>
        <strain evidence="10">PRJEB14757</strain>
    </source>
</reference>
<dbReference type="EMBL" id="FWEV01000189">
    <property type="protein sequence ID" value="SLM31097.1"/>
    <property type="molecule type" value="Genomic_DNA"/>
</dbReference>
<dbReference type="SUPFAM" id="SSF47384">
    <property type="entry name" value="Homodimeric domain of signal transducing histidine kinase"/>
    <property type="match status" value="1"/>
</dbReference>
<dbReference type="STRING" id="1246637.MTBBW1_2690010"/>
<dbReference type="Pfam" id="PF08447">
    <property type="entry name" value="PAS_3"/>
    <property type="match status" value="2"/>
</dbReference>
<dbReference type="InterPro" id="IPR036097">
    <property type="entry name" value="HisK_dim/P_sf"/>
</dbReference>
<evidence type="ECO:0000259" key="7">
    <source>
        <dbReference type="PROSITE" id="PS50109"/>
    </source>
</evidence>
<dbReference type="SMART" id="SM00387">
    <property type="entry name" value="HATPase_c"/>
    <property type="match status" value="1"/>
</dbReference>
<evidence type="ECO:0000256" key="2">
    <source>
        <dbReference type="ARBA" id="ARBA00012438"/>
    </source>
</evidence>
<dbReference type="Gene3D" id="3.30.565.10">
    <property type="entry name" value="Histidine kinase-like ATPase, C-terminal domain"/>
    <property type="match status" value="1"/>
</dbReference>
<organism evidence="10 11">
    <name type="scientific">Desulfamplus magnetovallimortis</name>
    <dbReference type="NCBI Taxonomy" id="1246637"/>
    <lineage>
        <taxon>Bacteria</taxon>
        <taxon>Pseudomonadati</taxon>
        <taxon>Thermodesulfobacteriota</taxon>
        <taxon>Desulfobacteria</taxon>
        <taxon>Desulfobacterales</taxon>
        <taxon>Desulfobacteraceae</taxon>
        <taxon>Desulfamplus</taxon>
    </lineage>
</organism>
<dbReference type="Pfam" id="PF02518">
    <property type="entry name" value="HATPase_c"/>
    <property type="match status" value="1"/>
</dbReference>
<dbReference type="PROSITE" id="PS50112">
    <property type="entry name" value="PAS"/>
    <property type="match status" value="2"/>
</dbReference>
<feature type="domain" description="Histidine kinase" evidence="7">
    <location>
        <begin position="295"/>
        <end position="523"/>
    </location>
</feature>
<evidence type="ECO:0000256" key="4">
    <source>
        <dbReference type="ARBA" id="ARBA00022679"/>
    </source>
</evidence>
<comment type="catalytic activity">
    <reaction evidence="1">
        <text>ATP + protein L-histidine = ADP + protein N-phospho-L-histidine.</text>
        <dbReference type="EC" id="2.7.13.3"/>
    </reaction>
</comment>
<evidence type="ECO:0000256" key="6">
    <source>
        <dbReference type="SAM" id="Coils"/>
    </source>
</evidence>
<dbReference type="InterPro" id="IPR035965">
    <property type="entry name" value="PAS-like_dom_sf"/>
</dbReference>
<dbReference type="NCBIfam" id="TIGR00229">
    <property type="entry name" value="sensory_box"/>
    <property type="match status" value="2"/>
</dbReference>
<keyword evidence="3" id="KW-0597">Phosphoprotein</keyword>
<dbReference type="InterPro" id="IPR001610">
    <property type="entry name" value="PAC"/>
</dbReference>
<dbReference type="InterPro" id="IPR000700">
    <property type="entry name" value="PAS-assoc_C"/>
</dbReference>
<dbReference type="CDD" id="cd00082">
    <property type="entry name" value="HisKA"/>
    <property type="match status" value="1"/>
</dbReference>
<accession>A0A1W1HF30</accession>
<feature type="domain" description="PAS" evidence="8">
    <location>
        <begin position="157"/>
        <end position="230"/>
    </location>
</feature>
<protein>
    <recommendedName>
        <fullName evidence="2">histidine kinase</fullName>
        <ecNumber evidence="2">2.7.13.3</ecNumber>
    </recommendedName>
</protein>
<dbReference type="RefSeq" id="WP_186441744.1">
    <property type="nucleotide sequence ID" value="NZ_LT828575.1"/>
</dbReference>
<evidence type="ECO:0000256" key="5">
    <source>
        <dbReference type="ARBA" id="ARBA00022777"/>
    </source>
</evidence>
<dbReference type="SUPFAM" id="SSF55785">
    <property type="entry name" value="PYP-like sensor domain (PAS domain)"/>
    <property type="match status" value="2"/>
</dbReference>
<feature type="coiled-coil region" evidence="6">
    <location>
        <begin position="7"/>
        <end position="37"/>
    </location>
</feature>
<dbReference type="PRINTS" id="PR00344">
    <property type="entry name" value="BCTRLSENSOR"/>
</dbReference>
<sequence>MQQKPTYEELEKRVQKLEQVENALQKSEERFSLAMEASKDGIWDWNLTTGDIYCSPGLTSMLGYNATDVVKNVDDWQELIHPDDKQVAYQANFDCVNNFTDSFEVEYRMKTKDGGLKWILGRGQAVYRDEHGKAVRIIGTHQDITKRKKAENDLYQKTLLLERVMDNLFDMVSLTDLEGRYTFAAKSHELILGYSIDELIGQNVMDFVHPDDFPHIMERFIALSKKAGKDRVEYRYRHKDGHYLWFETVGELLLNEKGEPKEFIFSTRDITERKQMEKKLLHNKKAESLSRMAGSVAHHFNNILMITMGNLELVREDLPSDHPVMENINEAERSARRAASLSQLMLTYIGQDARKNHQCVEITELCRSRILHLTKNSSQKVKINIEIESNSLLVMADGLQIMRVLDIILKNALEALEEKNIRELSIITKKVLASEIKGDYIFPVDFQPSEASYASISIVDTGKGIEDDKIELIFDPFYSEKFTGRGLGLAVALGIVRAHNGCITLESIVGKRTCFTVFLPMWLE</sequence>
<dbReference type="CDD" id="cd00130">
    <property type="entry name" value="PAS"/>
    <property type="match status" value="2"/>
</dbReference>
<dbReference type="SMART" id="SM00091">
    <property type="entry name" value="PAS"/>
    <property type="match status" value="2"/>
</dbReference>
<proteinExistence type="predicted"/>
<dbReference type="SMART" id="SM00086">
    <property type="entry name" value="PAC"/>
    <property type="match status" value="2"/>
</dbReference>
<dbReference type="EC" id="2.7.13.3" evidence="2"/>
<gene>
    <name evidence="10" type="ORF">MTBBW1_2690010</name>
</gene>
<dbReference type="PANTHER" id="PTHR43304">
    <property type="entry name" value="PHYTOCHROME-LIKE PROTEIN CPH1"/>
    <property type="match status" value="1"/>
</dbReference>
<dbReference type="InterPro" id="IPR005467">
    <property type="entry name" value="His_kinase_dom"/>
</dbReference>
<name>A0A1W1HF30_9BACT</name>
<keyword evidence="6" id="KW-0175">Coiled coil</keyword>
<keyword evidence="5 10" id="KW-0418">Kinase</keyword>
<dbReference type="Proteomes" id="UP000191931">
    <property type="component" value="Unassembled WGS sequence"/>
</dbReference>
<dbReference type="Gene3D" id="3.30.450.20">
    <property type="entry name" value="PAS domain"/>
    <property type="match status" value="2"/>
</dbReference>
<dbReference type="InterPro" id="IPR052162">
    <property type="entry name" value="Sensor_kinase/Photoreceptor"/>
</dbReference>
<dbReference type="CDD" id="cd00075">
    <property type="entry name" value="HATPase"/>
    <property type="match status" value="1"/>
</dbReference>
<dbReference type="AlphaFoldDB" id="A0A1W1HF30"/>
<keyword evidence="11" id="KW-1185">Reference proteome</keyword>
<dbReference type="InterPro" id="IPR036890">
    <property type="entry name" value="HATPase_C_sf"/>
</dbReference>
<dbReference type="InterPro" id="IPR003661">
    <property type="entry name" value="HisK_dim/P_dom"/>
</dbReference>
<dbReference type="PROSITE" id="PS50113">
    <property type="entry name" value="PAC"/>
    <property type="match status" value="2"/>
</dbReference>
<dbReference type="SUPFAM" id="SSF55874">
    <property type="entry name" value="ATPase domain of HSP90 chaperone/DNA topoisomerase II/histidine kinase"/>
    <property type="match status" value="1"/>
</dbReference>
<feature type="domain" description="PAC" evidence="9">
    <location>
        <begin position="103"/>
        <end position="156"/>
    </location>
</feature>
<dbReference type="Gene3D" id="1.10.287.130">
    <property type="match status" value="1"/>
</dbReference>
<dbReference type="PROSITE" id="PS50109">
    <property type="entry name" value="HIS_KIN"/>
    <property type="match status" value="1"/>
</dbReference>
<feature type="domain" description="PAS" evidence="8">
    <location>
        <begin position="27"/>
        <end position="86"/>
    </location>
</feature>
<dbReference type="InterPro" id="IPR004358">
    <property type="entry name" value="Sig_transdc_His_kin-like_C"/>
</dbReference>
<dbReference type="InterPro" id="IPR003594">
    <property type="entry name" value="HATPase_dom"/>
</dbReference>
<evidence type="ECO:0000313" key="11">
    <source>
        <dbReference type="Proteomes" id="UP000191931"/>
    </source>
</evidence>
<dbReference type="InterPro" id="IPR013655">
    <property type="entry name" value="PAS_fold_3"/>
</dbReference>
<evidence type="ECO:0000259" key="9">
    <source>
        <dbReference type="PROSITE" id="PS50113"/>
    </source>
</evidence>
<evidence type="ECO:0000256" key="3">
    <source>
        <dbReference type="ARBA" id="ARBA00022553"/>
    </source>
</evidence>